<gene>
    <name evidence="1" type="ORF">AVDCRST_MAG63-3009</name>
</gene>
<proteinExistence type="predicted"/>
<sequence>MDALLGKIAGITREESPDAADASSRYRVRFKAACVLPRRGAPPEWLKDQVLTVSRSAGDAREIGGPGDSIVLTPRESAPWLYPLRIDPPLAHGALPPTLEVRLRWWKDDKPPEFEMRANGRVHSAAFTPDGDGGFTASVPTSVFFDIAPALPVTFAVTCDRFQAAATIVPAGEPWARKIALLEGERYRCENPWFVVDVSGASHGGGIAALRERGRDLDHFARPADRIQTPFHEGGHTDRFRTGWQWSDKLDTAGLSLGAIRREGGATRIDLEGVVDEGQNLRTSVAYAVYDDLPLITLSRDFRFGKGKDESKDPKPPREPIDDLFGVGLSFRAASAPERNGTGGSRVLCAHEDRLAAARSAEVNDQWRFDGWKMKDGWALVEHPHRRSYLLYLFDRQTPPHLAVWHGPNVITLEPYWPFQPVRADEAVGFQLAISAGEAAGAMPEGAWVACRAPLPDGGVRCALIARLRAGKTEEGARFTLGGETRTADLRQILLPAVGLAACGTADFPGGQMSDAFDAEAGGIPARRPE</sequence>
<dbReference type="AlphaFoldDB" id="A0A6J4J9F5"/>
<name>A0A6J4J9F5_9BACT</name>
<protein>
    <submittedName>
        <fullName evidence="1">Uncharacterized protein</fullName>
    </submittedName>
</protein>
<evidence type="ECO:0000313" key="1">
    <source>
        <dbReference type="EMBL" id="CAA9271496.1"/>
    </source>
</evidence>
<dbReference type="EMBL" id="CADCTO010000387">
    <property type="protein sequence ID" value="CAA9271496.1"/>
    <property type="molecule type" value="Genomic_DNA"/>
</dbReference>
<accession>A0A6J4J9F5</accession>
<reference evidence="1" key="1">
    <citation type="submission" date="2020-02" db="EMBL/GenBank/DDBJ databases">
        <authorList>
            <person name="Meier V. D."/>
        </authorList>
    </citation>
    <scope>NUCLEOTIDE SEQUENCE</scope>
    <source>
        <strain evidence="1">AVDCRST_MAG63</strain>
    </source>
</reference>
<organism evidence="1">
    <name type="scientific">uncultured Armatimonadetes bacterium</name>
    <dbReference type="NCBI Taxonomy" id="157466"/>
    <lineage>
        <taxon>Bacteria</taxon>
        <taxon>Bacillati</taxon>
        <taxon>Armatimonadota</taxon>
        <taxon>environmental samples</taxon>
    </lineage>
</organism>